<protein>
    <submittedName>
        <fullName evidence="1">Uncharacterized protein</fullName>
    </submittedName>
</protein>
<sequence>MLDAVLDLITHKLTISDAILCGLPLEYPQPTSLLLDKEYHEHSERTI</sequence>
<accession>A0ABQ0JR28</accession>
<dbReference type="EMBL" id="BBMS01000139">
    <property type="protein sequence ID" value="GAL31203.1"/>
    <property type="molecule type" value="Genomic_DNA"/>
</dbReference>
<organism evidence="1 2">
    <name type="scientific">Vibrio variabilis</name>
    <dbReference type="NCBI Taxonomy" id="990271"/>
    <lineage>
        <taxon>Bacteria</taxon>
        <taxon>Pseudomonadati</taxon>
        <taxon>Pseudomonadota</taxon>
        <taxon>Gammaproteobacteria</taxon>
        <taxon>Vibrionales</taxon>
        <taxon>Vibrionaceae</taxon>
        <taxon>Vibrio</taxon>
    </lineage>
</organism>
<reference evidence="2" key="2">
    <citation type="submission" date="2014-09" db="EMBL/GenBank/DDBJ databases">
        <authorList>
            <consortium name="NBRP consortium"/>
            <person name="Sawabe T."/>
            <person name="Meirelles P."/>
            <person name="Nakanishi M."/>
            <person name="Sayaka M."/>
            <person name="Hattori M."/>
            <person name="Ohkuma M."/>
        </authorList>
    </citation>
    <scope>NUCLEOTIDE SEQUENCE [LARGE SCALE GENOMIC DNA]</scope>
    <source>
        <strain evidence="2">JCM 19239</strain>
    </source>
</reference>
<gene>
    <name evidence="1" type="ORF">JCM19239_2562</name>
</gene>
<keyword evidence="2" id="KW-1185">Reference proteome</keyword>
<evidence type="ECO:0000313" key="2">
    <source>
        <dbReference type="Proteomes" id="UP000029223"/>
    </source>
</evidence>
<comment type="caution">
    <text evidence="1">The sequence shown here is derived from an EMBL/GenBank/DDBJ whole genome shotgun (WGS) entry which is preliminary data.</text>
</comment>
<reference evidence="2" key="1">
    <citation type="submission" date="2014-09" db="EMBL/GenBank/DDBJ databases">
        <title>Vibrio variabilis JCM 19239. (C206) whole genome shotgun sequence.</title>
        <authorList>
            <person name="Sawabe T."/>
            <person name="Meirelles P."/>
            <person name="Nakanishi M."/>
            <person name="Sayaka M."/>
            <person name="Hattori M."/>
            <person name="Ohkuma M."/>
        </authorList>
    </citation>
    <scope>NUCLEOTIDE SEQUENCE [LARGE SCALE GENOMIC DNA]</scope>
    <source>
        <strain evidence="2">JCM 19239</strain>
    </source>
</reference>
<name>A0ABQ0JR28_9VIBR</name>
<evidence type="ECO:0000313" key="1">
    <source>
        <dbReference type="EMBL" id="GAL31203.1"/>
    </source>
</evidence>
<proteinExistence type="predicted"/>
<dbReference type="Proteomes" id="UP000029223">
    <property type="component" value="Unassembled WGS sequence"/>
</dbReference>